<feature type="chain" id="PRO_5021823192" evidence="2">
    <location>
        <begin position="23"/>
        <end position="218"/>
    </location>
</feature>
<dbReference type="AlphaFoldDB" id="A0A542BHR8"/>
<feature type="region of interest" description="Disordered" evidence="1">
    <location>
        <begin position="24"/>
        <end position="59"/>
    </location>
</feature>
<name>A0A542BHR8_SERFO</name>
<organism evidence="3">
    <name type="scientific">Serratia fonticola</name>
    <dbReference type="NCBI Taxonomy" id="47917"/>
    <lineage>
        <taxon>Bacteria</taxon>
        <taxon>Pseudomonadati</taxon>
        <taxon>Pseudomonadota</taxon>
        <taxon>Gammaproteobacteria</taxon>
        <taxon>Enterobacterales</taxon>
        <taxon>Yersiniaceae</taxon>
        <taxon>Serratia</taxon>
    </lineage>
</organism>
<feature type="signal peptide" evidence="2">
    <location>
        <begin position="1"/>
        <end position="22"/>
    </location>
</feature>
<comment type="caution">
    <text evidence="3">The sequence shown here is derived from an EMBL/GenBank/DDBJ whole genome shotgun (WGS) entry which is preliminary data.</text>
</comment>
<sequence>MLKTIAKCTALAVLLAGLVACDNQDTKKPEVPKPAPKPIVTQPVTPAPPPPAEEAKPVPPPGLNVSLQKGQITFELPPGFSDQTRLSGIINDKKSTIQLFLDGKSRQRTVSSEVIPPEGMKLNTSDAMLKELTQSIITELSDRYQNIKKTKEENFTIGKQKFHRLDTEQSVNGQKVISTIMLTVFNKRVVTLQMLSPAKTPEVHQALVQRIIDTMQIK</sequence>
<keyword evidence="2" id="KW-0732">Signal</keyword>
<reference evidence="3" key="2">
    <citation type="submission" date="2019-08" db="EMBL/GenBank/DDBJ databases">
        <title>Investigation of anaerobic lignin degradation for improved lignocellulosic biofuels.</title>
        <authorList>
            <person name="Deangelis K.PhD."/>
        </authorList>
    </citation>
    <scope>NUCLEOTIDE SEQUENCE [LARGE SCALE GENOMIC DNA]</scope>
    <source>
        <strain evidence="3">128R</strain>
    </source>
</reference>
<feature type="compositionally biased region" description="Pro residues" evidence="1">
    <location>
        <begin position="45"/>
        <end position="59"/>
    </location>
</feature>
<evidence type="ECO:0000256" key="2">
    <source>
        <dbReference type="SAM" id="SignalP"/>
    </source>
</evidence>
<dbReference type="Gene3D" id="3.40.1000.10">
    <property type="entry name" value="Mog1/PsbP, alpha/beta/alpha sandwich"/>
    <property type="match status" value="1"/>
</dbReference>
<dbReference type="InterPro" id="IPR014894">
    <property type="entry name" value="DcrB/EagT6"/>
</dbReference>
<protein>
    <submittedName>
        <fullName evidence="3">Uncharacterized protein DUF1795</fullName>
    </submittedName>
</protein>
<dbReference type="OrthoDB" id="6497231at2"/>
<accession>A0A542BHR8</accession>
<dbReference type="Pfam" id="PF08786">
    <property type="entry name" value="DcrB"/>
    <property type="match status" value="1"/>
</dbReference>
<dbReference type="EMBL" id="VISQ01000001">
    <property type="protein sequence ID" value="TVZ69388.1"/>
    <property type="molecule type" value="Genomic_DNA"/>
</dbReference>
<evidence type="ECO:0000313" key="3">
    <source>
        <dbReference type="EMBL" id="TVZ69388.1"/>
    </source>
</evidence>
<evidence type="ECO:0000256" key="1">
    <source>
        <dbReference type="SAM" id="MobiDB-lite"/>
    </source>
</evidence>
<dbReference type="PROSITE" id="PS51257">
    <property type="entry name" value="PROKAR_LIPOPROTEIN"/>
    <property type="match status" value="1"/>
</dbReference>
<proteinExistence type="predicted"/>
<reference evidence="3" key="1">
    <citation type="submission" date="2019-06" db="EMBL/GenBank/DDBJ databases">
        <authorList>
            <person name="Deangelis K."/>
            <person name="Huntemann M."/>
            <person name="Clum A."/>
            <person name="Pillay M."/>
            <person name="Palaniappan K."/>
            <person name="Varghese N."/>
            <person name="Mikhailova N."/>
            <person name="Stamatis D."/>
            <person name="Reddy T."/>
            <person name="Daum C."/>
            <person name="Shapiro N."/>
            <person name="Ivanova N."/>
            <person name="Kyrpides N."/>
            <person name="Woyke T."/>
        </authorList>
    </citation>
    <scope>NUCLEOTIDE SEQUENCE [LARGE SCALE GENOMIC DNA]</scope>
    <source>
        <strain evidence="3">128R</strain>
    </source>
</reference>
<gene>
    <name evidence="3" type="ORF">FHU10_1895</name>
</gene>